<organism evidence="3 4">
    <name type="scientific">Kribbibacterium absianum</name>
    <dbReference type="NCBI Taxonomy" id="3044210"/>
    <lineage>
        <taxon>Bacteria</taxon>
        <taxon>Bacillati</taxon>
        <taxon>Actinomycetota</taxon>
        <taxon>Coriobacteriia</taxon>
        <taxon>Coriobacteriales</taxon>
        <taxon>Kribbibacteriaceae</taxon>
        <taxon>Kribbibacterium</taxon>
    </lineage>
</organism>
<name>A0ABT6ZKF3_9ACTN</name>
<accession>A0ABT6ZKF3</accession>
<gene>
    <name evidence="3" type="ORF">QJ043_05375</name>
</gene>
<dbReference type="InterPro" id="IPR036662">
    <property type="entry name" value="PTS_EIIA_man-typ_sf"/>
</dbReference>
<dbReference type="PANTHER" id="PTHR33799">
    <property type="entry name" value="PTS PERMEASE-RELATED-RELATED"/>
    <property type="match status" value="1"/>
</dbReference>
<evidence type="ECO:0000313" key="4">
    <source>
        <dbReference type="Proteomes" id="UP001431693"/>
    </source>
</evidence>
<evidence type="ECO:0000313" key="3">
    <source>
        <dbReference type="EMBL" id="MDJ1129510.1"/>
    </source>
</evidence>
<dbReference type="EMBL" id="JASJEX010000002">
    <property type="protein sequence ID" value="MDJ1129510.1"/>
    <property type="molecule type" value="Genomic_DNA"/>
</dbReference>
<dbReference type="InterPro" id="IPR051471">
    <property type="entry name" value="Bacterial_PTS_sugar_comp"/>
</dbReference>
<evidence type="ECO:0000256" key="1">
    <source>
        <dbReference type="ARBA" id="ARBA00022679"/>
    </source>
</evidence>
<dbReference type="Proteomes" id="UP001431693">
    <property type="component" value="Unassembled WGS sequence"/>
</dbReference>
<protein>
    <recommendedName>
        <fullName evidence="2">PTS EIIA type-4 domain-containing protein</fullName>
    </recommendedName>
</protein>
<keyword evidence="4" id="KW-1185">Reference proteome</keyword>
<sequence length="143" mass="15102">MRTGVILASHGEFARAALGSAEMVAGPQPDICALALQADTSLEDFEAAFRDAYDQLSSQCDLVVCLCDILGGTPFNVVARVKAAGLELLAYTGLSMPVLLELLITRGQYSTEWELANVIEAAGASALQRIDMAPVPTEDGEDL</sequence>
<comment type="caution">
    <text evidence="3">The sequence shown here is derived from an EMBL/GenBank/DDBJ whole genome shotgun (WGS) entry which is preliminary data.</text>
</comment>
<dbReference type="PROSITE" id="PS51096">
    <property type="entry name" value="PTS_EIIA_TYPE_4"/>
    <property type="match status" value="1"/>
</dbReference>
<proteinExistence type="predicted"/>
<dbReference type="PANTHER" id="PTHR33799:SF1">
    <property type="entry name" value="PTS SYSTEM MANNOSE-SPECIFIC EIIAB COMPONENT-RELATED"/>
    <property type="match status" value="1"/>
</dbReference>
<reference evidence="3" key="1">
    <citation type="submission" date="2023-05" db="EMBL/GenBank/DDBJ databases">
        <title>[olsenella] sp. nov., isolated from a pig farm feces dump.</title>
        <authorList>
            <person name="Chang Y.-H."/>
        </authorList>
    </citation>
    <scope>NUCLEOTIDE SEQUENCE</scope>
    <source>
        <strain evidence="3">YH-ols2217</strain>
    </source>
</reference>
<dbReference type="SUPFAM" id="SSF53062">
    <property type="entry name" value="PTS system fructose IIA component-like"/>
    <property type="match status" value="1"/>
</dbReference>
<dbReference type="Gene3D" id="3.40.50.510">
    <property type="entry name" value="Phosphotransferase system, mannose-type IIA component"/>
    <property type="match status" value="1"/>
</dbReference>
<evidence type="ECO:0000259" key="2">
    <source>
        <dbReference type="PROSITE" id="PS51096"/>
    </source>
</evidence>
<dbReference type="Pfam" id="PF03610">
    <property type="entry name" value="EIIA-man"/>
    <property type="match status" value="1"/>
</dbReference>
<dbReference type="RefSeq" id="WP_283713703.1">
    <property type="nucleotide sequence ID" value="NZ_JASJEW010000006.1"/>
</dbReference>
<dbReference type="InterPro" id="IPR004701">
    <property type="entry name" value="PTS_EIIA_man-typ"/>
</dbReference>
<keyword evidence="1" id="KW-0808">Transferase</keyword>
<feature type="domain" description="PTS EIIA type-4" evidence="2">
    <location>
        <begin position="2"/>
        <end position="130"/>
    </location>
</feature>